<sequence length="402" mass="45515">MLNSINDAKRNDEQLDRGIFEEDLIYQCSNFDVGEGGGVETYLASLFEHRPPEVSDRVIRSLQNVDQSQFKLLHLHSPDLLLQLTGECPTVFSVHNHSLYCPSGTKYLAGQRTICDRNFSYLGCTWGKLADKCGSRRPLKTFKELQITHQLLDVLKKVKITFVANSEYVRQELIKNGVNPEQIVTLHCGISIPKITTARLSLDIHQNHRILFVGRIVSDKGLEWLLKTLIHTNPQIQLDIAGEGWERPRLERLANTLGLSNRITWHGWCDRNTLNNLYEQCFAVIFPSVWPEPAGLVTLESYSRYRPVIGSAVGGIPEHLRDGETGILVPGNDIKKLADAIHDLYGDYEKSRDMGEQGHALLMKEFTMNAHVNNLRTIYAKTIAEFPSRAKAKKIYSLPQAK</sequence>
<dbReference type="PANTHER" id="PTHR12526">
    <property type="entry name" value="GLYCOSYLTRANSFERASE"/>
    <property type="match status" value="1"/>
</dbReference>
<protein>
    <submittedName>
        <fullName evidence="2">Glycosyltransferase involved in cell wall bisynthesis</fullName>
    </submittedName>
</protein>
<proteinExistence type="predicted"/>
<dbReference type="GO" id="GO:0016757">
    <property type="term" value="F:glycosyltransferase activity"/>
    <property type="evidence" value="ECO:0007669"/>
    <property type="project" value="InterPro"/>
</dbReference>
<keyword evidence="3" id="KW-1185">Reference proteome</keyword>
<evidence type="ECO:0000313" key="3">
    <source>
        <dbReference type="Proteomes" id="UP000326678"/>
    </source>
</evidence>
<dbReference type="KEGG" id="nsh:GXM_05308"/>
<dbReference type="SUPFAM" id="SSF53756">
    <property type="entry name" value="UDP-Glycosyltransferase/glycogen phosphorylase"/>
    <property type="match status" value="1"/>
</dbReference>
<dbReference type="Gene3D" id="3.40.50.2000">
    <property type="entry name" value="Glycogen Phosphorylase B"/>
    <property type="match status" value="2"/>
</dbReference>
<organism evidence="2 3">
    <name type="scientific">Nostoc sphaeroides CCNUC1</name>
    <dbReference type="NCBI Taxonomy" id="2653204"/>
    <lineage>
        <taxon>Bacteria</taxon>
        <taxon>Bacillati</taxon>
        <taxon>Cyanobacteriota</taxon>
        <taxon>Cyanophyceae</taxon>
        <taxon>Nostocales</taxon>
        <taxon>Nostocaceae</taxon>
        <taxon>Nostoc</taxon>
    </lineage>
</organism>
<gene>
    <name evidence="2" type="ORF">GXM_05308</name>
</gene>
<dbReference type="Pfam" id="PF00534">
    <property type="entry name" value="Glycos_transf_1"/>
    <property type="match status" value="1"/>
</dbReference>
<feature type="domain" description="Glycosyl transferase family 1" evidence="1">
    <location>
        <begin position="207"/>
        <end position="358"/>
    </location>
</feature>
<dbReference type="InterPro" id="IPR001296">
    <property type="entry name" value="Glyco_trans_1"/>
</dbReference>
<evidence type="ECO:0000259" key="1">
    <source>
        <dbReference type="Pfam" id="PF00534"/>
    </source>
</evidence>
<dbReference type="EMBL" id="CP045226">
    <property type="protein sequence ID" value="QFS47816.1"/>
    <property type="molecule type" value="Genomic_DNA"/>
</dbReference>
<reference evidence="2 3" key="1">
    <citation type="submission" date="2019-10" db="EMBL/GenBank/DDBJ databases">
        <title>Genomic and transcriptomic insights into the perfect genentic adaptation of a filamentous nitrogen-fixing cyanobacterium to rice fields.</title>
        <authorList>
            <person name="Chen Z."/>
        </authorList>
    </citation>
    <scope>NUCLEOTIDE SEQUENCE [LARGE SCALE GENOMIC DNA]</scope>
    <source>
        <strain evidence="2">CCNUC1</strain>
    </source>
</reference>
<accession>A0A5P8W6C4</accession>
<name>A0A5P8W6C4_9NOSO</name>
<dbReference type="PANTHER" id="PTHR12526:SF635">
    <property type="entry name" value="GLYCOSYL TRANSFERASE GROUP 1"/>
    <property type="match status" value="1"/>
</dbReference>
<dbReference type="RefSeq" id="WP_194198643.1">
    <property type="nucleotide sequence ID" value="NZ_CP045226.1"/>
</dbReference>
<keyword evidence="2" id="KW-0808">Transferase</keyword>
<evidence type="ECO:0000313" key="2">
    <source>
        <dbReference type="EMBL" id="QFS47816.1"/>
    </source>
</evidence>
<dbReference type="CDD" id="cd03801">
    <property type="entry name" value="GT4_PimA-like"/>
    <property type="match status" value="1"/>
</dbReference>
<dbReference type="Proteomes" id="UP000326678">
    <property type="component" value="Chromosome Gxm1"/>
</dbReference>
<dbReference type="AlphaFoldDB" id="A0A5P8W6C4"/>